<protein>
    <recommendedName>
        <fullName evidence="3">Lipoprotein</fullName>
    </recommendedName>
</protein>
<evidence type="ECO:0000313" key="2">
    <source>
        <dbReference type="Proteomes" id="UP000278907"/>
    </source>
</evidence>
<gene>
    <name evidence="1" type="ORF">D7Y13_32210</name>
</gene>
<accession>A0ABX9Q9N9</accession>
<name>A0ABX9Q9N9_9BACT</name>
<dbReference type="EMBL" id="RAWI01000353">
    <property type="protein sequence ID" value="RKH95443.1"/>
    <property type="molecule type" value="Genomic_DNA"/>
</dbReference>
<keyword evidence="2" id="KW-1185">Reference proteome</keyword>
<dbReference type="Proteomes" id="UP000278907">
    <property type="component" value="Unassembled WGS sequence"/>
</dbReference>
<dbReference type="RefSeq" id="WP_120537281.1">
    <property type="nucleotide sequence ID" value="NZ_RAWI01000353.1"/>
</dbReference>
<organism evidence="1 2">
    <name type="scientific">Corallococcus praedator</name>
    <dbReference type="NCBI Taxonomy" id="2316724"/>
    <lineage>
        <taxon>Bacteria</taxon>
        <taxon>Pseudomonadati</taxon>
        <taxon>Myxococcota</taxon>
        <taxon>Myxococcia</taxon>
        <taxon>Myxococcales</taxon>
        <taxon>Cystobacterineae</taxon>
        <taxon>Myxococcaceae</taxon>
        <taxon>Corallococcus</taxon>
    </lineage>
</organism>
<evidence type="ECO:0008006" key="3">
    <source>
        <dbReference type="Google" id="ProtNLM"/>
    </source>
</evidence>
<evidence type="ECO:0000313" key="1">
    <source>
        <dbReference type="EMBL" id="RKH95443.1"/>
    </source>
</evidence>
<comment type="caution">
    <text evidence="1">The sequence shown here is derived from an EMBL/GenBank/DDBJ whole genome shotgun (WGS) entry which is preliminary data.</text>
</comment>
<reference evidence="1 2" key="1">
    <citation type="submission" date="2018-09" db="EMBL/GenBank/DDBJ databases">
        <authorList>
            <person name="Livingstone P.G."/>
            <person name="Whitworth D.E."/>
        </authorList>
    </citation>
    <scope>NUCLEOTIDE SEQUENCE [LARGE SCALE GENOMIC DNA]</scope>
    <source>
        <strain evidence="1 2">CA031B</strain>
    </source>
</reference>
<proteinExistence type="predicted"/>
<sequence length="270" mass="28984">MPHIPWPRAWCLALVVPGLTSCGGEPDAFSLRFGLDPTTLFGAASRPDASVQVMEVPPPTPPSFKSSDGLEFQLRSATSTLFDVRLALPGARTCASLQDLLSPVMTCEDAVGGQPGALVLPGPLEVDWSQGTTRPEGPLRIPAGVYRRVDSRLGTTPPTGPSFSARASFYFKGQTNMLELDLSTQEALRFEPPGPIDVEIERPDGTVQVGMLDASLWLQGVPVKQCLTTGELTLTDRTLRLEEARGACEGAAERVKHNILSSGRLYVFIP</sequence>